<name>A0ACC0L0D9_CHOFU</name>
<proteinExistence type="predicted"/>
<evidence type="ECO:0000313" key="1">
    <source>
        <dbReference type="EMBL" id="KAI8441902.1"/>
    </source>
</evidence>
<evidence type="ECO:0000313" key="2">
    <source>
        <dbReference type="Proteomes" id="UP001064048"/>
    </source>
</evidence>
<gene>
    <name evidence="1" type="ORF">MSG28_005581</name>
</gene>
<reference evidence="1 2" key="1">
    <citation type="journal article" date="2022" name="Genome Biol. Evol.">
        <title>The Spruce Budworm Genome: Reconstructing the Evolutionary History of Antifreeze Proteins.</title>
        <authorList>
            <person name="Beliveau C."/>
            <person name="Gagne P."/>
            <person name="Picq S."/>
            <person name="Vernygora O."/>
            <person name="Keeling C.I."/>
            <person name="Pinkney K."/>
            <person name="Doucet D."/>
            <person name="Wen F."/>
            <person name="Johnston J.S."/>
            <person name="Maaroufi H."/>
            <person name="Boyle B."/>
            <person name="Laroche J."/>
            <person name="Dewar K."/>
            <person name="Juretic N."/>
            <person name="Blackburn G."/>
            <person name="Nisole A."/>
            <person name="Brunet B."/>
            <person name="Brandao M."/>
            <person name="Lumley L."/>
            <person name="Duan J."/>
            <person name="Quan G."/>
            <person name="Lucarotti C.J."/>
            <person name="Roe A.D."/>
            <person name="Sperling F.A.H."/>
            <person name="Levesque R.C."/>
            <person name="Cusson M."/>
        </authorList>
    </citation>
    <scope>NUCLEOTIDE SEQUENCE [LARGE SCALE GENOMIC DNA]</scope>
    <source>
        <strain evidence="1">Glfc:IPQL:Cfum</strain>
    </source>
</reference>
<accession>A0ACC0L0D9</accession>
<sequence>MPAQGETTVSLPLTPTRSDLYWRRIFNKYDNDNDGRISYVELKAIIESREYAHDLPDNVVDKIMSLADRDNSGYLDFNEFVEMMHNPDFKAVFGHFVARYVHSIVPHRGPVDTTDGTYEEEYTCWPPAICMIIISLVEIVLFCYDAAHGSTRAGGPMAKIFIYDPHKRHEAWRFLTYMFVHVGVVHLLVNLLVQLFLGVPLEMVHRWWRVSLVYLAGVAAGSLATSLTDPHVYLAGASGGVYALIAAHIATIIMNWSEMEFAIIQLLVFVLLAAVDVGTAVYDRYWGAGVQNIGYVAHLAGAVAGECSALTGLARDCVGLAVTWVRHAEHWLRRPPGGSGRCDVGNAEHWLTSPTWRERSLVLVQEINQNALLDIISKYHEDICDGDSDRKLLCSEDIEAFIKFNYPDLGLSREPTAEEDFQEWECRDHLCQKVYQGHEHMHFFKSLSRCTLLCIGPLLWPWPIGYTSFSNTITAFAKSRTDYKFKEVMSVVVHQYLAEAFKLFLADLERLERIDLHSSNKNRTQDLEPLQLVIEMHVNKDADPRIRLDTDEAYTLKIATTESQLKVEIQSASFAGIRHGLETLSQLIYLDQATGHLITLSQVVIKDAPTYKYRGLMIDTGRNYIPVPDLMRTIDAMSSVKFNTFHWRISDSTSFPWLLPDYPELFEYGAYDRSLIYTTEDVRTIVSRAGIRGIRVLLEVSAPGPVGRAWSWTTASACQQTRKNTTQCDKELCRRLKMKRSAFDILENIYFTILQLTKVDDIFHMSDSVFSFIECYYIVDSREGFLSQALDRLRVANKGLLPALPIIWYTEHLTKTLEAEPWHGLGVQLNEWQNNPVGDFLTHYKLILTRTCGHERQR</sequence>
<dbReference type="EMBL" id="CM046109">
    <property type="protein sequence ID" value="KAI8441902.1"/>
    <property type="molecule type" value="Genomic_DNA"/>
</dbReference>
<comment type="caution">
    <text evidence="1">The sequence shown here is derived from an EMBL/GenBank/DDBJ whole genome shotgun (WGS) entry which is preliminary data.</text>
</comment>
<keyword evidence="2" id="KW-1185">Reference proteome</keyword>
<protein>
    <submittedName>
        <fullName evidence="1">Uncharacterized protein</fullName>
    </submittedName>
</protein>
<dbReference type="Proteomes" id="UP001064048">
    <property type="component" value="Chromosome 9"/>
</dbReference>
<organism evidence="1 2">
    <name type="scientific">Choristoneura fumiferana</name>
    <name type="common">Spruce budworm moth</name>
    <name type="synonym">Archips fumiferana</name>
    <dbReference type="NCBI Taxonomy" id="7141"/>
    <lineage>
        <taxon>Eukaryota</taxon>
        <taxon>Metazoa</taxon>
        <taxon>Ecdysozoa</taxon>
        <taxon>Arthropoda</taxon>
        <taxon>Hexapoda</taxon>
        <taxon>Insecta</taxon>
        <taxon>Pterygota</taxon>
        <taxon>Neoptera</taxon>
        <taxon>Endopterygota</taxon>
        <taxon>Lepidoptera</taxon>
        <taxon>Glossata</taxon>
        <taxon>Ditrysia</taxon>
        <taxon>Tortricoidea</taxon>
        <taxon>Tortricidae</taxon>
        <taxon>Tortricinae</taxon>
        <taxon>Choristoneura</taxon>
    </lineage>
</organism>